<accession>A0A7U3NKN7</accession>
<evidence type="ECO:0000313" key="1">
    <source>
        <dbReference type="EMBL" id="QOV08458.1"/>
    </source>
</evidence>
<keyword evidence="2" id="KW-1185">Reference proteome</keyword>
<protein>
    <submittedName>
        <fullName evidence="1">Serine/threonine protein kinase</fullName>
    </submittedName>
</protein>
<keyword evidence="1" id="KW-0808">Transferase</keyword>
<dbReference type="Proteomes" id="UP000594029">
    <property type="component" value="Segment"/>
</dbReference>
<gene>
    <name evidence="1" type="ORF">Kirov_259</name>
</gene>
<proteinExistence type="predicted"/>
<reference evidence="1 2" key="1">
    <citation type="submission" date="2020-10" db="EMBL/GenBank/DDBJ databases">
        <authorList>
            <person name="Kazantseva O.A."/>
            <person name="Piligrimova E.G."/>
            <person name="Shadrin A.M."/>
        </authorList>
    </citation>
    <scope>NUCLEOTIDE SEQUENCE [LARGE SCALE GENOMIC DNA]</scope>
</reference>
<name>A0A7U3NKN7_9CAUD</name>
<dbReference type="InterPro" id="IPR011009">
    <property type="entry name" value="Kinase-like_dom_sf"/>
</dbReference>
<keyword evidence="1" id="KW-0723">Serine/threonine-protein kinase</keyword>
<dbReference type="SUPFAM" id="SSF56112">
    <property type="entry name" value="Protein kinase-like (PK-like)"/>
    <property type="match status" value="1"/>
</dbReference>
<sequence>MKKSVLSCVEMVRTFKEARIYNDSIPQHDLEYLIHLMKQGEEVMKEDLREIGRGQFGTVFGYKEYAIKFARRQRYSWSKESEDAEILKHLQHLDFIPRLYATYGTEFMIVSRVRGTTVEKFLDARMSGGTPYINPRFNDAFKEMLKDIVQSGFIPHDMHSKNVMIDAKTGMPMLVDVGYFDACNERQKEQFSSRDAIDFTSVGAIRRAIGWVCDKTEPYISEDNMKEMEQQRKDQVDAIHNHAEIGEMLIEAKEQQEKPMIEFGLNGFKVGGKTAKHISWDKPVGEIVKRVESNRARMIGLGAQGMQDMIKDVDVDQLHLDAIKRGGNVGIDFGQLRVSGQEALKLYVAKNRYRHLNPDAGIIPPQPMHFEMIGAGGIPPKQVFFDLEAQLPSQKMPLVDDVSMPELIDGEIHNVEPVKSSYKPNNFDHSSTSYYSSSYTPYSLQYYEDWSASSSW</sequence>
<dbReference type="Gene3D" id="1.10.510.10">
    <property type="entry name" value="Transferase(Phosphotransferase) domain 1"/>
    <property type="match status" value="1"/>
</dbReference>
<dbReference type="EMBL" id="MW084976">
    <property type="protein sequence ID" value="QOV08458.1"/>
    <property type="molecule type" value="Genomic_DNA"/>
</dbReference>
<evidence type="ECO:0000313" key="2">
    <source>
        <dbReference type="Proteomes" id="UP000594029"/>
    </source>
</evidence>
<dbReference type="GO" id="GO:0004674">
    <property type="term" value="F:protein serine/threonine kinase activity"/>
    <property type="evidence" value="ECO:0007669"/>
    <property type="project" value="UniProtKB-KW"/>
</dbReference>
<keyword evidence="1" id="KW-0418">Kinase</keyword>
<organism evidence="1 2">
    <name type="scientific">Bacillus phage Kirov</name>
    <dbReference type="NCBI Taxonomy" id="2783539"/>
    <lineage>
        <taxon>Viruses</taxon>
        <taxon>Duplodnaviria</taxon>
        <taxon>Heunggongvirae</taxon>
        <taxon>Uroviricota</taxon>
        <taxon>Caudoviricetes</taxon>
        <taxon>Andregratiavirinae</taxon>
        <taxon>Kirovvirus</taxon>
        <taxon>Kirovvirus kirov</taxon>
    </lineage>
</organism>